<name>E2C188_HARSA</name>
<organism evidence="2">
    <name type="scientific">Harpegnathos saltator</name>
    <name type="common">Jerdon's jumping ant</name>
    <dbReference type="NCBI Taxonomy" id="610380"/>
    <lineage>
        <taxon>Eukaryota</taxon>
        <taxon>Metazoa</taxon>
        <taxon>Ecdysozoa</taxon>
        <taxon>Arthropoda</taxon>
        <taxon>Hexapoda</taxon>
        <taxon>Insecta</taxon>
        <taxon>Pterygota</taxon>
        <taxon>Neoptera</taxon>
        <taxon>Endopterygota</taxon>
        <taxon>Hymenoptera</taxon>
        <taxon>Apocrita</taxon>
        <taxon>Aculeata</taxon>
        <taxon>Formicoidea</taxon>
        <taxon>Formicidae</taxon>
        <taxon>Ponerinae</taxon>
        <taxon>Ponerini</taxon>
        <taxon>Harpegnathos</taxon>
    </lineage>
</organism>
<dbReference type="InParanoid" id="E2C188"/>
<dbReference type="OrthoDB" id="7553767at2759"/>
<dbReference type="EMBL" id="GL451894">
    <property type="protein sequence ID" value="EFN78292.1"/>
    <property type="molecule type" value="Genomic_DNA"/>
</dbReference>
<dbReference type="Proteomes" id="UP000008237">
    <property type="component" value="Unassembled WGS sequence"/>
</dbReference>
<protein>
    <recommendedName>
        <fullName evidence="3">DUF4806 domain-containing protein</fullName>
    </recommendedName>
</protein>
<dbReference type="AlphaFoldDB" id="E2C188"/>
<evidence type="ECO:0000313" key="2">
    <source>
        <dbReference type="Proteomes" id="UP000008237"/>
    </source>
</evidence>
<accession>E2C188</accession>
<gene>
    <name evidence="1" type="ORF">EAI_06186</name>
</gene>
<evidence type="ECO:0008006" key="3">
    <source>
        <dbReference type="Google" id="ProtNLM"/>
    </source>
</evidence>
<evidence type="ECO:0000313" key="1">
    <source>
        <dbReference type="EMBL" id="EFN78292.1"/>
    </source>
</evidence>
<keyword evidence="2" id="KW-1185">Reference proteome</keyword>
<reference evidence="1 2" key="1">
    <citation type="journal article" date="2010" name="Science">
        <title>Genomic comparison of the ants Camponotus floridanus and Harpegnathos saltator.</title>
        <authorList>
            <person name="Bonasio R."/>
            <person name="Zhang G."/>
            <person name="Ye C."/>
            <person name="Mutti N.S."/>
            <person name="Fang X."/>
            <person name="Qin N."/>
            <person name="Donahue G."/>
            <person name="Yang P."/>
            <person name="Li Q."/>
            <person name="Li C."/>
            <person name="Zhang P."/>
            <person name="Huang Z."/>
            <person name="Berger S.L."/>
            <person name="Reinberg D."/>
            <person name="Wang J."/>
            <person name="Liebig J."/>
        </authorList>
    </citation>
    <scope>NUCLEOTIDE SEQUENCE [LARGE SCALE GENOMIC DNA]</scope>
    <source>
        <strain evidence="1 2">R22 G/1</strain>
    </source>
</reference>
<dbReference type="OMA" id="HNTILCQ"/>
<proteinExistence type="predicted"/>
<sequence>MNSTLQSILKSLETNRDRKRLPRKPTSLPISSYAEMDAFELINDDEYGELIGYFNYIGGFNLKETVNLCFKEAITDDITSLFTWWGRHDGARPLYNARIILAIYDSIKQPDGRLTTERKQILTYAVWRQIDGRNTVESAVRNLAPE</sequence>